<proteinExistence type="predicted"/>
<dbReference type="PROSITE" id="PS51257">
    <property type="entry name" value="PROKAR_LIPOPROTEIN"/>
    <property type="match status" value="1"/>
</dbReference>
<dbReference type="GO" id="GO:0005886">
    <property type="term" value="C:plasma membrane"/>
    <property type="evidence" value="ECO:0007669"/>
    <property type="project" value="TreeGrafter"/>
</dbReference>
<feature type="domain" description="Ig-like" evidence="14">
    <location>
        <begin position="344"/>
        <end position="421"/>
    </location>
</feature>
<evidence type="ECO:0000256" key="9">
    <source>
        <dbReference type="ARBA" id="ARBA00023273"/>
    </source>
</evidence>
<dbReference type="Ensembl" id="ENSVKKT00000005801.1">
    <property type="protein sequence ID" value="ENSVKKP00000005643.1"/>
    <property type="gene ID" value="ENSVKKG00000004143.1"/>
</dbReference>
<feature type="compositionally biased region" description="Basic and acidic residues" evidence="11">
    <location>
        <begin position="527"/>
        <end position="544"/>
    </location>
</feature>
<dbReference type="InterPro" id="IPR013098">
    <property type="entry name" value="Ig_I-set"/>
</dbReference>
<evidence type="ECO:0000256" key="8">
    <source>
        <dbReference type="ARBA" id="ARBA00023180"/>
    </source>
</evidence>
<dbReference type="PANTHER" id="PTHR11973:SF18">
    <property type="entry name" value="CELL SURFACE GLYCOPROTEIN MUC18"/>
    <property type="match status" value="1"/>
</dbReference>
<keyword evidence="4" id="KW-0677">Repeat</keyword>
<dbReference type="Pfam" id="PF07686">
    <property type="entry name" value="V-set"/>
    <property type="match status" value="1"/>
</dbReference>
<reference evidence="15" key="2">
    <citation type="submission" date="2025-09" db="UniProtKB">
        <authorList>
            <consortium name="Ensembl"/>
        </authorList>
    </citation>
    <scope>IDENTIFICATION</scope>
</reference>
<keyword evidence="10" id="KW-0393">Immunoglobulin domain</keyword>
<keyword evidence="16" id="KW-1185">Reference proteome</keyword>
<feature type="chain" id="PRO_5034301888" evidence="13">
    <location>
        <begin position="27"/>
        <end position="637"/>
    </location>
</feature>
<dbReference type="InterPro" id="IPR003006">
    <property type="entry name" value="Ig/MHC_CS"/>
</dbReference>
<dbReference type="CDD" id="cd00096">
    <property type="entry name" value="Ig"/>
    <property type="match status" value="2"/>
</dbReference>
<reference evidence="15" key="1">
    <citation type="submission" date="2025-08" db="UniProtKB">
        <authorList>
            <consortium name="Ensembl"/>
        </authorList>
    </citation>
    <scope>IDENTIFICATION</scope>
</reference>
<keyword evidence="6 12" id="KW-0472">Membrane</keyword>
<dbReference type="OrthoDB" id="10010939at2759"/>
<keyword evidence="3 12" id="KW-0812">Transmembrane</keyword>
<feature type="domain" description="Ig-like" evidence="14">
    <location>
        <begin position="249"/>
        <end position="335"/>
    </location>
</feature>
<keyword evidence="9" id="KW-0966">Cell projection</keyword>
<dbReference type="InterPro" id="IPR013783">
    <property type="entry name" value="Ig-like_fold"/>
</dbReference>
<dbReference type="GO" id="GO:0005055">
    <property type="term" value="F:laminin receptor activity"/>
    <property type="evidence" value="ECO:0007669"/>
    <property type="project" value="TreeGrafter"/>
</dbReference>
<dbReference type="Gene3D" id="2.60.40.10">
    <property type="entry name" value="Immunoglobulins"/>
    <property type="match status" value="5"/>
</dbReference>
<evidence type="ECO:0000259" key="14">
    <source>
        <dbReference type="PROSITE" id="PS50835"/>
    </source>
</evidence>
<evidence type="ECO:0000313" key="16">
    <source>
        <dbReference type="Proteomes" id="UP000694545"/>
    </source>
</evidence>
<dbReference type="GeneID" id="123028110"/>
<sequence>MSCRRLARFALGCLLIASCCWRGGTGSNVEVFTPELVEEAIGTVAVIPCEVKLPEDGNYAYVNWYTMDRNTRKKIIYMIQGKQHHAEPEFQDRLSMSANFSLVISKVTLKDAKVYVCQVGLGSLGVGENRTELRVYKIPESPEILESDGGITASDSKMHTIGRCVSRNGYPTPTITWYKNKEPLSADGTEIEIRPAVTMESSGLITLSSTLSARVTKEDRHANFTCQVSHEKGKALPQSKSFKINVHYPSENISFQIEAQSPVKEGDNVTLRCKADGNPEPEYTFHKVEDKEVELPSTVGGGELVFHSVERSASGLYRCKALDLQNFMELTADLNLPVHYLDVPTIIPEQPKHLREGDNLHLACSTTSSGPVEIHWERNGNEITKGHFLNLTSMRFEMSGNYSCVARMLQAPSLVRSKQVLLAVHAKPLLASPKELVLVQKGKMAKLTCTVLSVPKPKITWSISNGTILSSRINFQYNSTLTVQVTEELLDSGINCSAENRLGRVEHHFRLEQIPEKKAPDSSKGNDTSREAEEPGSIPKKEPTKQESRGIIIVAVIVCILVLSILGAVLYFLHKKGRLPCGRSGKQEITRPEAHKDEIVVEVKSDKLPEEAMLLQGASGEKRSAGDQGEKYIDLRN</sequence>
<feature type="domain" description="Ig-like" evidence="14">
    <location>
        <begin position="428"/>
        <end position="512"/>
    </location>
</feature>
<dbReference type="Pfam" id="PF13927">
    <property type="entry name" value="Ig_3"/>
    <property type="match status" value="2"/>
</dbReference>
<evidence type="ECO:0000256" key="3">
    <source>
        <dbReference type="ARBA" id="ARBA00022692"/>
    </source>
</evidence>
<dbReference type="AlphaFoldDB" id="A0A8D2J9N1"/>
<dbReference type="SMART" id="SM00409">
    <property type="entry name" value="IG"/>
    <property type="match status" value="5"/>
</dbReference>
<dbReference type="Pfam" id="PF07679">
    <property type="entry name" value="I-set"/>
    <property type="match status" value="1"/>
</dbReference>
<dbReference type="PROSITE" id="PS50835">
    <property type="entry name" value="IG_LIKE"/>
    <property type="match status" value="5"/>
</dbReference>
<dbReference type="PROSITE" id="PS00290">
    <property type="entry name" value="IG_MHC"/>
    <property type="match status" value="1"/>
</dbReference>
<dbReference type="RefSeq" id="XP_044295566.1">
    <property type="nucleotide sequence ID" value="XM_044439631.1"/>
</dbReference>
<feature type="signal peptide" evidence="13">
    <location>
        <begin position="1"/>
        <end position="26"/>
    </location>
</feature>
<dbReference type="GO" id="GO:0042995">
    <property type="term" value="C:cell projection"/>
    <property type="evidence" value="ECO:0007669"/>
    <property type="project" value="UniProtKB-SubCell"/>
</dbReference>
<keyword evidence="7" id="KW-1015">Disulfide bond</keyword>
<evidence type="ECO:0000256" key="7">
    <source>
        <dbReference type="ARBA" id="ARBA00023157"/>
    </source>
</evidence>
<keyword evidence="8" id="KW-0325">Glycoprotein</keyword>
<feature type="domain" description="Ig-like" evidence="14">
    <location>
        <begin position="142"/>
        <end position="243"/>
    </location>
</feature>
<dbReference type="CDD" id="cd00098">
    <property type="entry name" value="IgC1"/>
    <property type="match status" value="1"/>
</dbReference>
<evidence type="ECO:0000313" key="15">
    <source>
        <dbReference type="Ensembl" id="ENSVKKP00000005643.1"/>
    </source>
</evidence>
<evidence type="ECO:0000256" key="6">
    <source>
        <dbReference type="ARBA" id="ARBA00023136"/>
    </source>
</evidence>
<keyword evidence="13" id="KW-0732">Signal</keyword>
<dbReference type="PANTHER" id="PTHR11973">
    <property type="entry name" value="CELL SURFACE GLYCOPROTEIN MUC18-RELATED"/>
    <property type="match status" value="1"/>
</dbReference>
<dbReference type="InterPro" id="IPR003598">
    <property type="entry name" value="Ig_sub2"/>
</dbReference>
<evidence type="ECO:0000256" key="12">
    <source>
        <dbReference type="SAM" id="Phobius"/>
    </source>
</evidence>
<dbReference type="InterPro" id="IPR036179">
    <property type="entry name" value="Ig-like_dom_sf"/>
</dbReference>
<dbReference type="InterPro" id="IPR051116">
    <property type="entry name" value="Surface_Rcpt/Adhesion_Mol"/>
</dbReference>
<evidence type="ECO:0000256" key="10">
    <source>
        <dbReference type="ARBA" id="ARBA00023319"/>
    </source>
</evidence>
<evidence type="ECO:0000256" key="1">
    <source>
        <dbReference type="ARBA" id="ARBA00004316"/>
    </source>
</evidence>
<protein>
    <submittedName>
        <fullName evidence="15">Melanoma cell adhesion molecule</fullName>
    </submittedName>
</protein>
<accession>A0A8D2J9N1</accession>
<organism evidence="15 16">
    <name type="scientific">Varanus komodoensis</name>
    <name type="common">Komodo dragon</name>
    <dbReference type="NCBI Taxonomy" id="61221"/>
    <lineage>
        <taxon>Eukaryota</taxon>
        <taxon>Metazoa</taxon>
        <taxon>Chordata</taxon>
        <taxon>Craniata</taxon>
        <taxon>Vertebrata</taxon>
        <taxon>Euteleostomi</taxon>
        <taxon>Lepidosauria</taxon>
        <taxon>Squamata</taxon>
        <taxon>Bifurcata</taxon>
        <taxon>Unidentata</taxon>
        <taxon>Episquamata</taxon>
        <taxon>Toxicofera</taxon>
        <taxon>Anguimorpha</taxon>
        <taxon>Paleoanguimorpha</taxon>
        <taxon>Varanoidea</taxon>
        <taxon>Varanidae</taxon>
        <taxon>Varanus</taxon>
    </lineage>
</organism>
<dbReference type="OMA" id="ANEHMTH"/>
<feature type="transmembrane region" description="Helical" evidence="12">
    <location>
        <begin position="550"/>
        <end position="573"/>
    </location>
</feature>
<feature type="domain" description="Ig-like" evidence="14">
    <location>
        <begin position="42"/>
        <end position="119"/>
    </location>
</feature>
<comment type="subcellular location">
    <subcellularLocation>
        <location evidence="1">Cell projection</location>
    </subcellularLocation>
    <subcellularLocation>
        <location evidence="2">Membrane</location>
        <topology evidence="2">Single-pass type I membrane protein</topology>
    </subcellularLocation>
</comment>
<dbReference type="InterPro" id="IPR013106">
    <property type="entry name" value="Ig_V-set"/>
</dbReference>
<keyword evidence="5 12" id="KW-1133">Transmembrane helix</keyword>
<dbReference type="Proteomes" id="UP000694545">
    <property type="component" value="Unplaced"/>
</dbReference>
<name>A0A8D2J9N1_VARKO</name>
<dbReference type="KEGG" id="vko:123028110"/>
<dbReference type="InterPro" id="IPR007110">
    <property type="entry name" value="Ig-like_dom"/>
</dbReference>
<dbReference type="CTD" id="4162"/>
<dbReference type="Pfam" id="PF08205">
    <property type="entry name" value="C2-set_2"/>
    <property type="match status" value="1"/>
</dbReference>
<evidence type="ECO:0000256" key="11">
    <source>
        <dbReference type="SAM" id="MobiDB-lite"/>
    </source>
</evidence>
<dbReference type="SUPFAM" id="SSF48726">
    <property type="entry name" value="Immunoglobulin"/>
    <property type="match status" value="5"/>
</dbReference>
<dbReference type="SMART" id="SM00408">
    <property type="entry name" value="IGc2"/>
    <property type="match status" value="4"/>
</dbReference>
<dbReference type="InterPro" id="IPR003599">
    <property type="entry name" value="Ig_sub"/>
</dbReference>
<evidence type="ECO:0000256" key="5">
    <source>
        <dbReference type="ARBA" id="ARBA00022989"/>
    </source>
</evidence>
<evidence type="ECO:0000256" key="13">
    <source>
        <dbReference type="SAM" id="SignalP"/>
    </source>
</evidence>
<evidence type="ECO:0000256" key="2">
    <source>
        <dbReference type="ARBA" id="ARBA00004479"/>
    </source>
</evidence>
<feature type="region of interest" description="Disordered" evidence="11">
    <location>
        <begin position="513"/>
        <end position="544"/>
    </location>
</feature>
<evidence type="ECO:0000256" key="4">
    <source>
        <dbReference type="ARBA" id="ARBA00022737"/>
    </source>
</evidence>
<feature type="region of interest" description="Disordered" evidence="11">
    <location>
        <begin position="616"/>
        <end position="637"/>
    </location>
</feature>
<gene>
    <name evidence="15" type="primary">MCAM</name>
</gene>
<dbReference type="InterPro" id="IPR013162">
    <property type="entry name" value="CD80_C2-set"/>
</dbReference>
<feature type="compositionally biased region" description="Basic and acidic residues" evidence="11">
    <location>
        <begin position="620"/>
        <end position="637"/>
    </location>
</feature>